<feature type="transmembrane region" description="Helical" evidence="1">
    <location>
        <begin position="37"/>
        <end position="56"/>
    </location>
</feature>
<keyword evidence="1" id="KW-1133">Transmembrane helix</keyword>
<protein>
    <submittedName>
        <fullName evidence="2">Uncharacterized protein</fullName>
    </submittedName>
</protein>
<dbReference type="EMBL" id="BPLR01016855">
    <property type="protein sequence ID" value="GIY86880.1"/>
    <property type="molecule type" value="Genomic_DNA"/>
</dbReference>
<organism evidence="2 3">
    <name type="scientific">Caerostris extrusa</name>
    <name type="common">Bark spider</name>
    <name type="synonym">Caerostris bankana</name>
    <dbReference type="NCBI Taxonomy" id="172846"/>
    <lineage>
        <taxon>Eukaryota</taxon>
        <taxon>Metazoa</taxon>
        <taxon>Ecdysozoa</taxon>
        <taxon>Arthropoda</taxon>
        <taxon>Chelicerata</taxon>
        <taxon>Arachnida</taxon>
        <taxon>Araneae</taxon>
        <taxon>Araneomorphae</taxon>
        <taxon>Entelegynae</taxon>
        <taxon>Araneoidea</taxon>
        <taxon>Araneidae</taxon>
        <taxon>Caerostris</taxon>
    </lineage>
</organism>
<evidence type="ECO:0000256" key="1">
    <source>
        <dbReference type="SAM" id="Phobius"/>
    </source>
</evidence>
<name>A0AAV4WYT8_CAEEX</name>
<dbReference type="AlphaFoldDB" id="A0AAV4WYT8"/>
<feature type="non-terminal residue" evidence="2">
    <location>
        <position position="1"/>
    </location>
</feature>
<evidence type="ECO:0000313" key="2">
    <source>
        <dbReference type="EMBL" id="GIY86880.1"/>
    </source>
</evidence>
<keyword evidence="3" id="KW-1185">Reference proteome</keyword>
<keyword evidence="1" id="KW-0472">Membrane</keyword>
<dbReference type="Proteomes" id="UP001054945">
    <property type="component" value="Unassembled WGS sequence"/>
</dbReference>
<keyword evidence="1" id="KW-0812">Transmembrane</keyword>
<reference evidence="2 3" key="1">
    <citation type="submission" date="2021-06" db="EMBL/GenBank/DDBJ databases">
        <title>Caerostris extrusa draft genome.</title>
        <authorList>
            <person name="Kono N."/>
            <person name="Arakawa K."/>
        </authorList>
    </citation>
    <scope>NUCLEOTIDE SEQUENCE [LARGE SCALE GENOMIC DNA]</scope>
</reference>
<accession>A0AAV4WYT8</accession>
<comment type="caution">
    <text evidence="2">The sequence shown here is derived from an EMBL/GenBank/DDBJ whole genome shotgun (WGS) entry which is preliminary data.</text>
</comment>
<gene>
    <name evidence="2" type="ORF">CEXT_551231</name>
</gene>
<sequence length="79" mass="8919">LRRLRIEESQTFSSNHLLLIQVEPNSEMQFQMSYRRFIYVVALLLTCFRISLPIQFGSCLLGAFADLISQGSIPGIPGS</sequence>
<proteinExistence type="predicted"/>
<evidence type="ECO:0000313" key="3">
    <source>
        <dbReference type="Proteomes" id="UP001054945"/>
    </source>
</evidence>